<name>A0ABS2H027_9LACO</name>
<protein>
    <submittedName>
        <fullName evidence="12">Cation:proton antiporter</fullName>
    </submittedName>
</protein>
<evidence type="ECO:0000313" key="12">
    <source>
        <dbReference type="EMBL" id="MBM6940648.1"/>
    </source>
</evidence>
<keyword evidence="5 10" id="KW-1133">Transmembrane helix</keyword>
<evidence type="ECO:0000256" key="2">
    <source>
        <dbReference type="ARBA" id="ARBA00022448"/>
    </source>
</evidence>
<feature type="transmembrane region" description="Helical" evidence="10">
    <location>
        <begin position="84"/>
        <end position="108"/>
    </location>
</feature>
<dbReference type="Proteomes" id="UP000785625">
    <property type="component" value="Unassembled WGS sequence"/>
</dbReference>
<dbReference type="PANTHER" id="PTHR10110">
    <property type="entry name" value="SODIUM/HYDROGEN EXCHANGER"/>
    <property type="match status" value="1"/>
</dbReference>
<evidence type="ECO:0000256" key="5">
    <source>
        <dbReference type="ARBA" id="ARBA00022989"/>
    </source>
</evidence>
<evidence type="ECO:0000256" key="10">
    <source>
        <dbReference type="SAM" id="Phobius"/>
    </source>
</evidence>
<evidence type="ECO:0000256" key="1">
    <source>
        <dbReference type="ARBA" id="ARBA00004651"/>
    </source>
</evidence>
<dbReference type="Gene3D" id="1.20.1530.20">
    <property type="match status" value="1"/>
</dbReference>
<evidence type="ECO:0000259" key="11">
    <source>
        <dbReference type="Pfam" id="PF00999"/>
    </source>
</evidence>
<reference evidence="12 13" key="1">
    <citation type="journal article" date="2021" name="Sci. Rep.">
        <title>The distribution of antibiotic resistance genes in chicken gut microbiota commensals.</title>
        <authorList>
            <person name="Juricova H."/>
            <person name="Matiasovicova J."/>
            <person name="Kubasova T."/>
            <person name="Cejkova D."/>
            <person name="Rychlik I."/>
        </authorList>
    </citation>
    <scope>NUCLEOTIDE SEQUENCE [LARGE SCALE GENOMIC DNA]</scope>
    <source>
        <strain evidence="12 13">An574</strain>
    </source>
</reference>
<keyword evidence="9" id="KW-0739">Sodium transport</keyword>
<sequence>MGLMISTVCLTGVAIVGIVIHRQFFRHVASNYINLVLGMIVAPVPMLNHQVETFHSEIFMGMIVAPLLFYDGMETRFYKVARNFKVIISLTVCMALLCAIAAGFGLAATGMVSLPLAFVLAAISTPTDATASEAVSHDLIIPDRESSFLKLESLFNDASGIILLNMAILWYINGYINYGQTITNFIYSAVGGAVFGFVGGAVVILIRQALIRSHINLVNTANSTGTPSKVIFLVTPFVIYFLAEHIHVSGIIAVVCTGLLHNAEMERSNLLNPRIIYDTQALIGMIKEVFNGIVFVVLGIMMVRITRGNVAVSHPKEWLLLGLIMYVANVVVRFVYTWAVRHLDAKSSCIFALGGVHGTVTFALAFMVAETSVKKSDFNLVLMTEAVLIMLSLLVPTFIFQFILKRKPSDREVSQKTIQIRDEMIKHAIDKINQIYLPNDLQQIIIYDLQTQRMQTSIKHFIRAFKHSLRQPALSQEEMNTLDMAYRLAFQEEREYLSEVSQQQIAHLDVVVSLYSEILMAEMVVLGNIDKRIERKS</sequence>
<evidence type="ECO:0000256" key="8">
    <source>
        <dbReference type="ARBA" id="ARBA00023136"/>
    </source>
</evidence>
<comment type="caution">
    <text evidence="12">The sequence shown here is derived from an EMBL/GenBank/DDBJ whole genome shotgun (WGS) entry which is preliminary data.</text>
</comment>
<proteinExistence type="predicted"/>
<evidence type="ECO:0000256" key="4">
    <source>
        <dbReference type="ARBA" id="ARBA00022692"/>
    </source>
</evidence>
<accession>A0ABS2H027</accession>
<feature type="transmembrane region" description="Helical" evidence="10">
    <location>
        <begin position="154"/>
        <end position="173"/>
    </location>
</feature>
<keyword evidence="13" id="KW-1185">Reference proteome</keyword>
<dbReference type="RefSeq" id="WP_204784962.1">
    <property type="nucleotide sequence ID" value="NZ_JACJKU010000028.1"/>
</dbReference>
<keyword evidence="6" id="KW-0915">Sodium</keyword>
<keyword evidence="4 10" id="KW-0812">Transmembrane</keyword>
<dbReference type="InterPro" id="IPR018422">
    <property type="entry name" value="Cation/H_exchanger_CPA1"/>
</dbReference>
<dbReference type="PANTHER" id="PTHR10110:SF86">
    <property type="entry name" value="SODIUM_HYDROGEN EXCHANGER 7"/>
    <property type="match status" value="1"/>
</dbReference>
<keyword evidence="8 10" id="KW-0472">Membrane</keyword>
<feature type="domain" description="Cation/H+ exchanger transmembrane" evidence="11">
    <location>
        <begin position="22"/>
        <end position="405"/>
    </location>
</feature>
<keyword evidence="2" id="KW-0813">Transport</keyword>
<evidence type="ECO:0000256" key="6">
    <source>
        <dbReference type="ARBA" id="ARBA00023053"/>
    </source>
</evidence>
<dbReference type="EMBL" id="JACJKU010000028">
    <property type="protein sequence ID" value="MBM6940648.1"/>
    <property type="molecule type" value="Genomic_DNA"/>
</dbReference>
<feature type="transmembrane region" description="Helical" evidence="10">
    <location>
        <begin position="348"/>
        <end position="368"/>
    </location>
</feature>
<dbReference type="InterPro" id="IPR006153">
    <property type="entry name" value="Cation/H_exchanger_TM"/>
</dbReference>
<evidence type="ECO:0000256" key="9">
    <source>
        <dbReference type="ARBA" id="ARBA00023201"/>
    </source>
</evidence>
<feature type="transmembrane region" description="Helical" evidence="10">
    <location>
        <begin position="54"/>
        <end position="72"/>
    </location>
</feature>
<evidence type="ECO:0000256" key="7">
    <source>
        <dbReference type="ARBA" id="ARBA00023065"/>
    </source>
</evidence>
<evidence type="ECO:0000313" key="13">
    <source>
        <dbReference type="Proteomes" id="UP000785625"/>
    </source>
</evidence>
<feature type="transmembrane region" description="Helical" evidence="10">
    <location>
        <begin position="380"/>
        <end position="404"/>
    </location>
</feature>
<comment type="subcellular location">
    <subcellularLocation>
        <location evidence="1">Cell membrane</location>
        <topology evidence="1">Multi-pass membrane protein</topology>
    </subcellularLocation>
</comment>
<feature type="transmembrane region" description="Helical" evidence="10">
    <location>
        <begin position="185"/>
        <end position="210"/>
    </location>
</feature>
<gene>
    <name evidence="12" type="ORF">H5975_03965</name>
</gene>
<keyword evidence="7" id="KW-0406">Ion transport</keyword>
<keyword evidence="3" id="KW-1003">Cell membrane</keyword>
<dbReference type="Pfam" id="PF00999">
    <property type="entry name" value="Na_H_Exchanger"/>
    <property type="match status" value="1"/>
</dbReference>
<evidence type="ECO:0000256" key="3">
    <source>
        <dbReference type="ARBA" id="ARBA00022475"/>
    </source>
</evidence>
<feature type="transmembrane region" description="Helical" evidence="10">
    <location>
        <begin position="318"/>
        <end position="336"/>
    </location>
</feature>
<dbReference type="InterPro" id="IPR038770">
    <property type="entry name" value="Na+/solute_symporter_sf"/>
</dbReference>
<feature type="transmembrane region" description="Helical" evidence="10">
    <location>
        <begin position="281"/>
        <end position="306"/>
    </location>
</feature>
<feature type="transmembrane region" description="Helical" evidence="10">
    <location>
        <begin position="230"/>
        <end position="260"/>
    </location>
</feature>
<organism evidence="12 13">
    <name type="scientific">Limosilactobacillus coleohominis</name>
    <dbReference type="NCBI Taxonomy" id="181675"/>
    <lineage>
        <taxon>Bacteria</taxon>
        <taxon>Bacillati</taxon>
        <taxon>Bacillota</taxon>
        <taxon>Bacilli</taxon>
        <taxon>Lactobacillales</taxon>
        <taxon>Lactobacillaceae</taxon>
        <taxon>Limosilactobacillus</taxon>
    </lineage>
</organism>